<evidence type="ECO:0000313" key="2">
    <source>
        <dbReference type="EMBL" id="CAG9321538.1"/>
    </source>
</evidence>
<dbReference type="GO" id="GO:0016020">
    <property type="term" value="C:membrane"/>
    <property type="evidence" value="ECO:0007669"/>
    <property type="project" value="TreeGrafter"/>
</dbReference>
<feature type="transmembrane region" description="Helical" evidence="1">
    <location>
        <begin position="45"/>
        <end position="67"/>
    </location>
</feature>
<feature type="transmembrane region" description="Helical" evidence="1">
    <location>
        <begin position="105"/>
        <end position="125"/>
    </location>
</feature>
<reference evidence="2" key="1">
    <citation type="submission" date="2021-09" db="EMBL/GenBank/DDBJ databases">
        <authorList>
            <consortium name="AG Swart"/>
            <person name="Singh M."/>
            <person name="Singh A."/>
            <person name="Seah K."/>
            <person name="Emmerich C."/>
        </authorList>
    </citation>
    <scope>NUCLEOTIDE SEQUENCE</scope>
    <source>
        <strain evidence="2">ATCC30299</strain>
    </source>
</reference>
<keyword evidence="1" id="KW-0812">Transmembrane</keyword>
<accession>A0AAU9JBZ8</accession>
<feature type="transmembrane region" description="Helical" evidence="1">
    <location>
        <begin position="79"/>
        <end position="99"/>
    </location>
</feature>
<keyword evidence="1" id="KW-0472">Membrane</keyword>
<proteinExistence type="predicted"/>
<evidence type="ECO:0000313" key="3">
    <source>
        <dbReference type="Proteomes" id="UP001162131"/>
    </source>
</evidence>
<feature type="transmembrane region" description="Helical" evidence="1">
    <location>
        <begin position="171"/>
        <end position="192"/>
    </location>
</feature>
<evidence type="ECO:0000256" key="1">
    <source>
        <dbReference type="SAM" id="Phobius"/>
    </source>
</evidence>
<feature type="transmembrane region" description="Helical" evidence="1">
    <location>
        <begin position="137"/>
        <end position="159"/>
    </location>
</feature>
<sequence length="233" mass="26821">MNERSNETNPNTSSDKNPLNIIRILFSLLLIGDLVWGVYLSTYLFFIYFTNWGLTCIAIFYIISVLSIRIKKLEPSVRILFETSWALEWCVSIVYWSAVAPADRLDVMSAILAHTVPLCTLLIDFCLNEIIFVRKHIIVPISISTIYLFCVNLPYTLALKHIYPLINYTDVWTYLLIPAMLLIEIISFELALQIKRKIVKNKQERKKNSQAGRDQALMDQIATEVVPNFIVVS</sequence>
<dbReference type="EMBL" id="CAJZBQ010000028">
    <property type="protein sequence ID" value="CAG9321538.1"/>
    <property type="molecule type" value="Genomic_DNA"/>
</dbReference>
<comment type="caution">
    <text evidence="2">The sequence shown here is derived from an EMBL/GenBank/DDBJ whole genome shotgun (WGS) entry which is preliminary data.</text>
</comment>
<dbReference type="PANTHER" id="PTHR12242">
    <property type="entry name" value="OS02G0130600 PROTEIN-RELATED"/>
    <property type="match status" value="1"/>
</dbReference>
<keyword evidence="3" id="KW-1185">Reference proteome</keyword>
<dbReference type="Proteomes" id="UP001162131">
    <property type="component" value="Unassembled WGS sequence"/>
</dbReference>
<feature type="transmembrane region" description="Helical" evidence="1">
    <location>
        <begin position="21"/>
        <end position="39"/>
    </location>
</feature>
<keyword evidence="1" id="KW-1133">Transmembrane helix</keyword>
<dbReference type="AlphaFoldDB" id="A0AAU9JBZ8"/>
<name>A0AAU9JBZ8_9CILI</name>
<organism evidence="2 3">
    <name type="scientific">Blepharisma stoltei</name>
    <dbReference type="NCBI Taxonomy" id="1481888"/>
    <lineage>
        <taxon>Eukaryota</taxon>
        <taxon>Sar</taxon>
        <taxon>Alveolata</taxon>
        <taxon>Ciliophora</taxon>
        <taxon>Postciliodesmatophora</taxon>
        <taxon>Heterotrichea</taxon>
        <taxon>Heterotrichida</taxon>
        <taxon>Blepharismidae</taxon>
        <taxon>Blepharisma</taxon>
    </lineage>
</organism>
<protein>
    <submittedName>
        <fullName evidence="2">Uncharacterized protein</fullName>
    </submittedName>
</protein>
<gene>
    <name evidence="2" type="ORF">BSTOLATCC_MIC28817</name>
</gene>